<accession>A0A0J7MP61</accession>
<dbReference type="OrthoDB" id="8069350at2759"/>
<dbReference type="PaxDb" id="67767-A0A0J7MP61"/>
<gene>
    <name evidence="2" type="ORF">RF55_23154</name>
</gene>
<organism evidence="2 3">
    <name type="scientific">Lasius niger</name>
    <name type="common">Black garden ant</name>
    <dbReference type="NCBI Taxonomy" id="67767"/>
    <lineage>
        <taxon>Eukaryota</taxon>
        <taxon>Metazoa</taxon>
        <taxon>Ecdysozoa</taxon>
        <taxon>Arthropoda</taxon>
        <taxon>Hexapoda</taxon>
        <taxon>Insecta</taxon>
        <taxon>Pterygota</taxon>
        <taxon>Neoptera</taxon>
        <taxon>Endopterygota</taxon>
        <taxon>Hymenoptera</taxon>
        <taxon>Apocrita</taxon>
        <taxon>Aculeata</taxon>
        <taxon>Formicoidea</taxon>
        <taxon>Formicidae</taxon>
        <taxon>Formicinae</taxon>
        <taxon>Lasius</taxon>
        <taxon>Lasius</taxon>
    </lineage>
</organism>
<dbReference type="AlphaFoldDB" id="A0A0J7MP61"/>
<evidence type="ECO:0000313" key="3">
    <source>
        <dbReference type="Proteomes" id="UP000036403"/>
    </source>
</evidence>
<reference evidence="2 3" key="1">
    <citation type="submission" date="2015-04" db="EMBL/GenBank/DDBJ databases">
        <title>Lasius niger genome sequencing.</title>
        <authorList>
            <person name="Konorov E.A."/>
            <person name="Nikitin M.A."/>
            <person name="Kirill M.V."/>
            <person name="Chang P."/>
        </authorList>
    </citation>
    <scope>NUCLEOTIDE SEQUENCE [LARGE SCALE GENOMIC DNA]</scope>
    <source>
        <tissue evidence="2">Whole</tissue>
    </source>
</reference>
<feature type="region of interest" description="Disordered" evidence="1">
    <location>
        <begin position="1"/>
        <end position="98"/>
    </location>
</feature>
<protein>
    <submittedName>
        <fullName evidence="2">Uncharacterized protein</fullName>
    </submittedName>
</protein>
<keyword evidence="3" id="KW-1185">Reference proteome</keyword>
<proteinExistence type="predicted"/>
<feature type="compositionally biased region" description="Basic and acidic residues" evidence="1">
    <location>
        <begin position="86"/>
        <end position="98"/>
    </location>
</feature>
<evidence type="ECO:0000313" key="2">
    <source>
        <dbReference type="EMBL" id="KMQ82390.1"/>
    </source>
</evidence>
<dbReference type="Proteomes" id="UP000036403">
    <property type="component" value="Unassembled WGS sequence"/>
</dbReference>
<feature type="compositionally biased region" description="Low complexity" evidence="1">
    <location>
        <begin position="1"/>
        <end position="15"/>
    </location>
</feature>
<evidence type="ECO:0000256" key="1">
    <source>
        <dbReference type="SAM" id="MobiDB-lite"/>
    </source>
</evidence>
<comment type="caution">
    <text evidence="2">The sequence shown here is derived from an EMBL/GenBank/DDBJ whole genome shotgun (WGS) entry which is preliminary data.</text>
</comment>
<sequence length="98" mass="11044">MGSSETESTESTTTRQNEETSNDTNSELGPNDESEDKKGEEQNEASRTPKRGLGRPKLLKTGKRGRPRKLYQEMKSEEETPGEPSSVKDIRNRTDEQD</sequence>
<dbReference type="EMBL" id="LBMM01025843">
    <property type="protein sequence ID" value="KMQ82390.1"/>
    <property type="molecule type" value="Genomic_DNA"/>
</dbReference>
<feature type="compositionally biased region" description="Basic residues" evidence="1">
    <location>
        <begin position="48"/>
        <end position="69"/>
    </location>
</feature>
<name>A0A0J7MP61_LASNI</name>